<evidence type="ECO:0000313" key="6">
    <source>
        <dbReference type="Proteomes" id="UP000309952"/>
    </source>
</evidence>
<protein>
    <recommendedName>
        <fullName evidence="2">3-methyl-2-oxobutanoate dehydrogenase (2-methylpropanoyl-transferring)</fullName>
        <ecNumber evidence="2">1.2.4.4</ecNumber>
    </recommendedName>
</protein>
<dbReference type="GO" id="GO:0007584">
    <property type="term" value="P:response to nutrient"/>
    <property type="evidence" value="ECO:0007669"/>
    <property type="project" value="TreeGrafter"/>
</dbReference>
<dbReference type="Pfam" id="PF02780">
    <property type="entry name" value="Transketolase_C"/>
    <property type="match status" value="1"/>
</dbReference>
<dbReference type="PANTHER" id="PTHR42980">
    <property type="entry name" value="2-OXOISOVALERATE DEHYDROGENASE SUBUNIT BETA-RELATED"/>
    <property type="match status" value="1"/>
</dbReference>
<proteinExistence type="predicted"/>
<dbReference type="Gene3D" id="3.40.50.970">
    <property type="match status" value="1"/>
</dbReference>
<dbReference type="GO" id="GO:0003863">
    <property type="term" value="F:branched-chain 2-oxo acid dehydrogenase activity"/>
    <property type="evidence" value="ECO:0007669"/>
    <property type="project" value="UniProtKB-EC"/>
</dbReference>
<comment type="cofactor">
    <cofactor evidence="1">
        <name>thiamine diphosphate</name>
        <dbReference type="ChEBI" id="CHEBI:58937"/>
    </cofactor>
</comment>
<evidence type="ECO:0000259" key="4">
    <source>
        <dbReference type="SMART" id="SM00861"/>
    </source>
</evidence>
<evidence type="ECO:0000256" key="1">
    <source>
        <dbReference type="ARBA" id="ARBA00001964"/>
    </source>
</evidence>
<dbReference type="Gene3D" id="3.40.50.920">
    <property type="match status" value="1"/>
</dbReference>
<evidence type="ECO:0000256" key="2">
    <source>
        <dbReference type="ARBA" id="ARBA00012277"/>
    </source>
</evidence>
<keyword evidence="3 5" id="KW-0560">Oxidoreductase</keyword>
<name>A0A4P1JV23_9CAUL</name>
<dbReference type="SUPFAM" id="SSF52922">
    <property type="entry name" value="TK C-terminal domain-like"/>
    <property type="match status" value="1"/>
</dbReference>
<evidence type="ECO:0000313" key="5">
    <source>
        <dbReference type="EMBL" id="VTO11019.1"/>
    </source>
</evidence>
<sequence>MAEINDKIEADMVDQKDAPASVAPDAPAIAAMNMIQALNSALDVKMAEDPTVVSYGEDAGYFGGVFRVTDHLQKKHGLSRSFDAPISESGIVGTAIGMAAYGLRPVVEIQFADYIYPAYDQIVSEAAKMRYRSGGQFTTPMVVRSPYGGGIFGGQTHSQSPESLFTHIAGLKVVIPSNPYDAKGLLLAAIEDDDPVIFFEPKRLYNGPFDGWHEKPVSPWKAQELAQVPTGKYVEPIGKARVMKEGADVTILAYGTMVWVALAGAEHAGVDAEVIDLRTLVPLDIEAIEASVKKTGRCVIVHEAPKTSGFGGELSALVQERCFYHLEAPVARVTGWDTPYPHAFEWEYFPGPQRVADALKAVMSGGR</sequence>
<dbReference type="EMBL" id="LR588407">
    <property type="protein sequence ID" value="VTO11019.1"/>
    <property type="molecule type" value="Genomic_DNA"/>
</dbReference>
<dbReference type="Proteomes" id="UP000309952">
    <property type="component" value="Chromosome"/>
</dbReference>
<dbReference type="Pfam" id="PF02779">
    <property type="entry name" value="Transket_pyr"/>
    <property type="match status" value="1"/>
</dbReference>
<dbReference type="EC" id="1.2.4.4" evidence="2"/>
<dbReference type="AlphaFoldDB" id="A0A4P1JV23"/>
<dbReference type="InterPro" id="IPR033248">
    <property type="entry name" value="Transketolase_C"/>
</dbReference>
<gene>
    <name evidence="5" type="primary">bkdA2</name>
    <name evidence="5" type="ORF">NCTC9239_00231</name>
</gene>
<reference evidence="5 6" key="1">
    <citation type="submission" date="2019-04" db="EMBL/GenBank/DDBJ databases">
        <authorList>
            <consortium name="Pathogen Informatics"/>
        </authorList>
    </citation>
    <scope>NUCLEOTIDE SEQUENCE [LARGE SCALE GENOMIC DNA]</scope>
    <source>
        <strain evidence="5 6">NCTC9239</strain>
    </source>
</reference>
<dbReference type="GO" id="GO:0009083">
    <property type="term" value="P:branched-chain amino acid catabolic process"/>
    <property type="evidence" value="ECO:0007669"/>
    <property type="project" value="TreeGrafter"/>
</dbReference>
<dbReference type="KEGG" id="bvy:NCTC9239_00231"/>
<dbReference type="InterPro" id="IPR029061">
    <property type="entry name" value="THDP-binding"/>
</dbReference>
<feature type="domain" description="Transketolase-like pyrimidine-binding" evidence="4">
    <location>
        <begin position="32"/>
        <end position="207"/>
    </location>
</feature>
<evidence type="ECO:0000256" key="3">
    <source>
        <dbReference type="ARBA" id="ARBA00023002"/>
    </source>
</evidence>
<accession>A0A4P1JV23</accession>
<dbReference type="InterPro" id="IPR005475">
    <property type="entry name" value="Transketolase-like_Pyr-bd"/>
</dbReference>
<dbReference type="CDD" id="cd07036">
    <property type="entry name" value="TPP_PYR_E1-PDHc-beta_like"/>
    <property type="match status" value="1"/>
</dbReference>
<keyword evidence="6" id="KW-1185">Reference proteome</keyword>
<dbReference type="FunFam" id="3.40.50.970:FF:000001">
    <property type="entry name" value="Pyruvate dehydrogenase E1 beta subunit"/>
    <property type="match status" value="1"/>
</dbReference>
<dbReference type="SUPFAM" id="SSF52518">
    <property type="entry name" value="Thiamin diphosphate-binding fold (THDP-binding)"/>
    <property type="match status" value="1"/>
</dbReference>
<dbReference type="PANTHER" id="PTHR42980:SF1">
    <property type="entry name" value="2-OXOISOVALERATE DEHYDROGENASE SUBUNIT BETA, MITOCHONDRIAL"/>
    <property type="match status" value="1"/>
</dbReference>
<dbReference type="SMART" id="SM00861">
    <property type="entry name" value="Transket_pyr"/>
    <property type="match status" value="1"/>
</dbReference>
<dbReference type="FunFam" id="3.40.50.920:FF:000001">
    <property type="entry name" value="Pyruvate dehydrogenase E1 beta subunit"/>
    <property type="match status" value="1"/>
</dbReference>
<organism evidence="5 6">
    <name type="scientific">Brevundimonas vancanneytii</name>
    <dbReference type="NCBI Taxonomy" id="1325724"/>
    <lineage>
        <taxon>Bacteria</taxon>
        <taxon>Pseudomonadati</taxon>
        <taxon>Pseudomonadota</taxon>
        <taxon>Alphaproteobacteria</taxon>
        <taxon>Caulobacterales</taxon>
        <taxon>Caulobacteraceae</taxon>
        <taxon>Brevundimonas</taxon>
    </lineage>
</organism>
<dbReference type="InterPro" id="IPR009014">
    <property type="entry name" value="Transketo_C/PFOR_II"/>
</dbReference>